<keyword evidence="13" id="KW-1185">Reference proteome</keyword>
<dbReference type="AlphaFoldDB" id="A0A182FW67"/>
<dbReference type="EnsemblMetazoa" id="AALB010803-RA">
    <property type="protein sequence ID" value="AALB010803-PA"/>
    <property type="gene ID" value="AALB010803"/>
</dbReference>
<evidence type="ECO:0000256" key="2">
    <source>
        <dbReference type="ARBA" id="ARBA00004611"/>
    </source>
</evidence>
<proteinExistence type="inferred from homology"/>
<comment type="subcellular location">
    <subcellularLocation>
        <location evidence="2">Cytoplasm</location>
        <location evidence="2">Cytoskeleton</location>
        <location evidence="2">Flagellum axoneme</location>
    </subcellularLocation>
</comment>
<keyword evidence="8" id="KW-0206">Cytoskeleton</keyword>
<evidence type="ECO:0000256" key="8">
    <source>
        <dbReference type="ARBA" id="ARBA00023212"/>
    </source>
</evidence>
<keyword evidence="10" id="KW-0175">Coiled coil</keyword>
<evidence type="ECO:0000313" key="13">
    <source>
        <dbReference type="Proteomes" id="UP000069272"/>
    </source>
</evidence>
<comment type="function">
    <text evidence="1">Component of the nexin-dynein regulatory complex (N-DRC), a key regulator of ciliary/flagellar motility which maintains the alignment and integrity of the distal axoneme and regulates microtubule sliding in motile axonemes.</text>
</comment>
<accession>A0A182FW67</accession>
<evidence type="ECO:0000256" key="10">
    <source>
        <dbReference type="SAM" id="Coils"/>
    </source>
</evidence>
<keyword evidence="9" id="KW-0966">Cell projection</keyword>
<keyword evidence="5" id="KW-0963">Cytoplasm</keyword>
<keyword evidence="6" id="KW-0282">Flagellum</keyword>
<evidence type="ECO:0000313" key="12">
    <source>
        <dbReference type="EnsemblMetazoa" id="AALB010803-PA"/>
    </source>
</evidence>
<evidence type="ECO:0000256" key="5">
    <source>
        <dbReference type="ARBA" id="ARBA00022490"/>
    </source>
</evidence>
<comment type="similarity">
    <text evidence="3">Belongs to the DRC10 family.</text>
</comment>
<dbReference type="PANTHER" id="PTHR31598">
    <property type="entry name" value="IQ DOMAIN-CONTAINING PROTEIN D"/>
    <property type="match status" value="1"/>
</dbReference>
<evidence type="ECO:0000256" key="11">
    <source>
        <dbReference type="SAM" id="MobiDB-lite"/>
    </source>
</evidence>
<protein>
    <recommendedName>
        <fullName evidence="4">Dynein regulatory complex protein 10</fullName>
    </recommendedName>
</protein>
<name>A0A182FW67_ANOAL</name>
<reference evidence="12" key="2">
    <citation type="submission" date="2022-08" db="UniProtKB">
        <authorList>
            <consortium name="EnsemblMetazoa"/>
        </authorList>
    </citation>
    <scope>IDENTIFICATION</scope>
    <source>
        <strain evidence="12">STECLA/ALBI9_A</strain>
    </source>
</reference>
<dbReference type="STRING" id="7167.A0A182FW67"/>
<evidence type="ECO:0000256" key="3">
    <source>
        <dbReference type="ARBA" id="ARBA00009071"/>
    </source>
</evidence>
<evidence type="ECO:0000256" key="7">
    <source>
        <dbReference type="ARBA" id="ARBA00023069"/>
    </source>
</evidence>
<dbReference type="PANTHER" id="PTHR31598:SF1">
    <property type="entry name" value="DYNEIN REGULATORY COMPLEX PROTEIN 10"/>
    <property type="match status" value="1"/>
</dbReference>
<evidence type="ECO:0000256" key="4">
    <source>
        <dbReference type="ARBA" id="ARBA00021752"/>
    </source>
</evidence>
<dbReference type="InterPro" id="IPR042815">
    <property type="entry name" value="DRC10"/>
</dbReference>
<sequence length="734" mass="86721">KRRVDEAFEEVLHELAALRRVKLYLQGDGKENRSRWKELSELLTVRHDYAGFRQLLRDLEEQATVKPTLQSTDNEEHPTDSFLQDIIERVQAIATKSLLRPTSPPVRIKNRSEQESLEWARRIRRQEAEIDALNRQLADWERRIADRKDQRSKLQLRSEREMDEQLYSSQAQLVELRAAGDGQIQRLQTQLDNEPDYRTMPTYMANRDLVDQDRKRISRMVVQLQLWIKKYDKLIGEPMVELEALEQRMSGMEEWCDSVLGPQTELLRELQEEVDAYEAAALEERIEQMKKVHAVRVLQRAWKRTLEGKRSQKGKKVAKRGKKANFEAVCADDTEEDVAAVRAMVDRITSEIMAHGEEEYDSYDPESLQKVEFHVQISRVGTILGEMTQTLEVLFCLPIICRNEALLDECFSEDDKNVIKFLSQYIASTSGTIMTKEEIDVEQLKVPSGQLIELGTLLSRKELHAATAGHVKQLPGIYRRFLSNIREFRKFTINKMKLTAQKDLAKEKILHRLWTRNERNKKEICKIEDILVLRKEKLEESVQEKYAVIERCRKELSDLAIQSQKQITQYMDDSDRQMYSYFERSDQRYEQLLEEAATTTKTYQQRLQEDLGVEKANRLKKMKLTQQLQTWLHKYDKDAGERTQELKELVAKLNTRQQEYDRWKRTIFDPQEKKYFDAMEEKRQIEIREQEERIEAFMMNRAAKALQRAWRSVAERKRKMRGKGRGRKGKGKRR</sequence>
<evidence type="ECO:0000256" key="6">
    <source>
        <dbReference type="ARBA" id="ARBA00022846"/>
    </source>
</evidence>
<feature type="coiled-coil region" evidence="10">
    <location>
        <begin position="116"/>
        <end position="157"/>
    </location>
</feature>
<dbReference type="VEuPathDB" id="VectorBase:AALB20_028695"/>
<evidence type="ECO:0000256" key="9">
    <source>
        <dbReference type="ARBA" id="ARBA00023273"/>
    </source>
</evidence>
<dbReference type="VEuPathDB" id="VectorBase:AALB010803"/>
<feature type="region of interest" description="Disordered" evidence="11">
    <location>
        <begin position="712"/>
        <end position="734"/>
    </location>
</feature>
<feature type="compositionally biased region" description="Basic residues" evidence="11">
    <location>
        <begin position="716"/>
        <end position="734"/>
    </location>
</feature>
<organism evidence="12 13">
    <name type="scientific">Anopheles albimanus</name>
    <name type="common">New world malaria mosquito</name>
    <dbReference type="NCBI Taxonomy" id="7167"/>
    <lineage>
        <taxon>Eukaryota</taxon>
        <taxon>Metazoa</taxon>
        <taxon>Ecdysozoa</taxon>
        <taxon>Arthropoda</taxon>
        <taxon>Hexapoda</taxon>
        <taxon>Insecta</taxon>
        <taxon>Pterygota</taxon>
        <taxon>Neoptera</taxon>
        <taxon>Endopterygota</taxon>
        <taxon>Diptera</taxon>
        <taxon>Nematocera</taxon>
        <taxon>Culicoidea</taxon>
        <taxon>Culicidae</taxon>
        <taxon>Anophelinae</taxon>
        <taxon>Anopheles</taxon>
    </lineage>
</organism>
<dbReference type="Proteomes" id="UP000069272">
    <property type="component" value="Chromosome 3R"/>
</dbReference>
<keyword evidence="7" id="KW-0969">Cilium</keyword>
<dbReference type="VEuPathDB" id="VectorBase:AALB20_029841"/>
<reference evidence="12 13" key="1">
    <citation type="journal article" date="2017" name="G3 (Bethesda)">
        <title>The Physical Genome Mapping of Anopheles albimanus Corrected Scaffold Misassemblies and Identified Interarm Rearrangements in Genus Anopheles.</title>
        <authorList>
            <person name="Artemov G.N."/>
            <person name="Peery A.N."/>
            <person name="Jiang X."/>
            <person name="Tu Z."/>
            <person name="Stegniy V.N."/>
            <person name="Sharakhova M.V."/>
            <person name="Sharakhov I.V."/>
        </authorList>
    </citation>
    <scope>NUCLEOTIDE SEQUENCE [LARGE SCALE GENOMIC DNA]</scope>
    <source>
        <strain evidence="12 13">ALBI9_A</strain>
    </source>
</reference>
<evidence type="ECO:0000256" key="1">
    <source>
        <dbReference type="ARBA" id="ARBA00003029"/>
    </source>
</evidence>